<dbReference type="EMBL" id="QLSX01000001">
    <property type="protein sequence ID" value="RAR64269.1"/>
    <property type="molecule type" value="Genomic_DNA"/>
</dbReference>
<gene>
    <name evidence="1" type="ORF">BCL93_10187</name>
</gene>
<reference evidence="1 2" key="1">
    <citation type="submission" date="2018-06" db="EMBL/GenBank/DDBJ databases">
        <title>Comparative analysis of microorganisms from saline springs in Andes Mountain Range, Colombia.</title>
        <authorList>
            <person name="Rubin E."/>
        </authorList>
    </citation>
    <scope>NUCLEOTIDE SEQUENCE [LARGE SCALE GENOMIC DNA]</scope>
    <source>
        <strain evidence="1 2">USBA-857</strain>
    </source>
</reference>
<sequence length="513" mass="57776">MARDNFKKGDIAKLSQRVAQRCSNPDCRAPTAAPGETELKVNNIGIAAHIHAASPGGPRYDVSMSSTQRGAISNAIWLCSNCSIIIDRDEERYTSELLKKWKRKAEETAIKEQGKRLPSEEDAVNLMSMALTGHPKKFLPTAISNVHKATAKVIEETDPRFEVVTHFKNGQTVFEYRAKEDVSFDFEVKGEEGVEILRKMFEEGHDAKLPAESFDIKGMDFPGGSIKEASHLEIKKPGLEAIQKIWTVNPQNNVINQFDDVHGFVFLGTKAMRFEGSACSGLFSINYTRSIMREDESSSFNISVNFPEWYGGDIKRLPHFNKIKSLFESLVAGCEFHSSLEVYGESAFKACTKSLSEWPEMMDIYGILLYVDNARVIAENLGLDLEFRTGFYYTAEEAIEVDEIAKTFKGEMVFSEEEVKNNAKFSLVLECDGLEFKEKMNLERSSDLRISEEGGVVKIFGKEVFLPDKHIYLYSIYLKPLDDLECAVKGEEVSFECVPAEGFEISHRYHLGD</sequence>
<accession>A0A328XXU5</accession>
<organism evidence="1 2">
    <name type="scientific">Onishia taeanensis</name>
    <dbReference type="NCBI Taxonomy" id="284577"/>
    <lineage>
        <taxon>Bacteria</taxon>
        <taxon>Pseudomonadati</taxon>
        <taxon>Pseudomonadota</taxon>
        <taxon>Gammaproteobacteria</taxon>
        <taxon>Oceanospirillales</taxon>
        <taxon>Halomonadaceae</taxon>
        <taxon>Onishia</taxon>
    </lineage>
</organism>
<evidence type="ECO:0000313" key="1">
    <source>
        <dbReference type="EMBL" id="RAR64269.1"/>
    </source>
</evidence>
<evidence type="ECO:0000313" key="2">
    <source>
        <dbReference type="Proteomes" id="UP000249700"/>
    </source>
</evidence>
<protein>
    <recommendedName>
        <fullName evidence="3">HNH endonuclease</fullName>
    </recommendedName>
</protein>
<name>A0A328XXU5_9GAMM</name>
<dbReference type="Proteomes" id="UP000249700">
    <property type="component" value="Unassembled WGS sequence"/>
</dbReference>
<dbReference type="AlphaFoldDB" id="A0A328XXU5"/>
<evidence type="ECO:0008006" key="3">
    <source>
        <dbReference type="Google" id="ProtNLM"/>
    </source>
</evidence>
<proteinExistence type="predicted"/>
<comment type="caution">
    <text evidence="1">The sequence shown here is derived from an EMBL/GenBank/DDBJ whole genome shotgun (WGS) entry which is preliminary data.</text>
</comment>